<feature type="compositionally biased region" description="Polar residues" evidence="1">
    <location>
        <begin position="88"/>
        <end position="104"/>
    </location>
</feature>
<evidence type="ECO:0000256" key="2">
    <source>
        <dbReference type="SAM" id="Phobius"/>
    </source>
</evidence>
<accession>A0ABY7XLB3</accession>
<evidence type="ECO:0008006" key="5">
    <source>
        <dbReference type="Google" id="ProtNLM"/>
    </source>
</evidence>
<reference evidence="3 4" key="1">
    <citation type="submission" date="2021-06" db="EMBL/GenBank/DDBJ databases">
        <title>Genome-based taxonomic framework of Microbacterium strains isolated from marine environment, the description of four new species and reclassification of four preexisting species.</title>
        <authorList>
            <person name="Lee S.D."/>
            <person name="Kim S.-M."/>
            <person name="Byeon Y.-S."/>
            <person name="Yang H.L."/>
            <person name="Kim I.S."/>
        </authorList>
    </citation>
    <scope>NUCLEOTIDE SEQUENCE [LARGE SCALE GENOMIC DNA]</scope>
    <source>
        <strain evidence="3 4">KACC 14465</strain>
    </source>
</reference>
<dbReference type="EMBL" id="CP078075">
    <property type="protein sequence ID" value="WDM42931.1"/>
    <property type="molecule type" value="Genomic_DNA"/>
</dbReference>
<feature type="region of interest" description="Disordered" evidence="1">
    <location>
        <begin position="66"/>
        <end position="104"/>
    </location>
</feature>
<evidence type="ECO:0000313" key="3">
    <source>
        <dbReference type="EMBL" id="WDM42931.1"/>
    </source>
</evidence>
<evidence type="ECO:0000256" key="1">
    <source>
        <dbReference type="SAM" id="MobiDB-lite"/>
    </source>
</evidence>
<evidence type="ECO:0000313" key="4">
    <source>
        <dbReference type="Proteomes" id="UP001215097"/>
    </source>
</evidence>
<organism evidence="3 4">
    <name type="scientific">Microbacterium luteolum</name>
    <name type="common">Aureobacterium luteolum</name>
    <dbReference type="NCBI Taxonomy" id="69367"/>
    <lineage>
        <taxon>Bacteria</taxon>
        <taxon>Bacillati</taxon>
        <taxon>Actinomycetota</taxon>
        <taxon>Actinomycetes</taxon>
        <taxon>Micrococcales</taxon>
        <taxon>Microbacteriaceae</taxon>
        <taxon>Microbacterium</taxon>
    </lineage>
</organism>
<feature type="transmembrane region" description="Helical" evidence="2">
    <location>
        <begin position="35"/>
        <end position="55"/>
    </location>
</feature>
<name>A0ABY7XLB3_MICLT</name>
<keyword evidence="2" id="KW-1133">Transmembrane helix</keyword>
<proteinExistence type="predicted"/>
<sequence>MSLTEDRIIAARLRLLHGIDDSRSAERKRLLKRPMFLIAGAVAGAAAVTAGVVVVSQLTAPSPQVEAIPAPTAGPREPGQTVPKPEPTSGTTITEPFPGTTPQAGQYLHVASTTERLLYRDGRIFVWPAHGDFPPISGLLVREYAQTYVPADRSGDWYIEYGPNAERVQFFPEDQGPAGELAWDNQYPVNTEVRGNWYPGGQSGDGEPLPDPNAYPRDPQALLDYLRAQVAAYAQSPEEIDEVVAGDLIYKLQSNTAPADERAAYLGALDLSGLAQVAVTNDGKTRYRVHRSLYVALTETIVVDPATGWVTEYTLRYDRTDGAEGDMVPGNVPDVRTTYAVAIVNSGP</sequence>
<dbReference type="Proteomes" id="UP001215097">
    <property type="component" value="Chromosome"/>
</dbReference>
<feature type="region of interest" description="Disordered" evidence="1">
    <location>
        <begin position="195"/>
        <end position="214"/>
    </location>
</feature>
<gene>
    <name evidence="3" type="ORF">KV395_06515</name>
</gene>
<keyword evidence="2" id="KW-0812">Transmembrane</keyword>
<keyword evidence="2" id="KW-0472">Membrane</keyword>
<protein>
    <recommendedName>
        <fullName evidence="5">CU044_5270 family protein</fullName>
    </recommendedName>
</protein>
<dbReference type="RefSeq" id="WP_282216790.1">
    <property type="nucleotide sequence ID" value="NZ_BAAAUN010000001.1"/>
</dbReference>
<keyword evidence="4" id="KW-1185">Reference proteome</keyword>